<dbReference type="EMBL" id="GG663745">
    <property type="protein sequence ID" value="EEH53977.1"/>
    <property type="molecule type" value="Genomic_DNA"/>
</dbReference>
<feature type="domain" description="UBC core" evidence="2">
    <location>
        <begin position="25"/>
        <end position="176"/>
    </location>
</feature>
<dbReference type="InterPro" id="IPR000608">
    <property type="entry name" value="UBC"/>
</dbReference>
<feature type="non-terminal residue" evidence="3">
    <location>
        <position position="186"/>
    </location>
</feature>
<dbReference type="InterPro" id="IPR016135">
    <property type="entry name" value="UBQ-conjugating_enzyme/RWD"/>
</dbReference>
<dbReference type="STRING" id="564608.C1N2B4"/>
<sequence>MSSGASPGGQAPPDGAEAKYNMKNPAVKRIAQEMREMSRDVDPCYHAEAVEDDIFEWHFAILGPEDTEFEGGIYHGRILLPPEYPFKPPSFMLLTPSGRFETNAKICLSISSHHPEHWQPSWSVRTALLAVRSFMPTAPEGAVGSLDYPADERRELAAASRERPPEFGNSESRRALIAEVHAKMLT</sequence>
<keyword evidence="4" id="KW-1185">Reference proteome</keyword>
<reference evidence="3 4" key="1">
    <citation type="journal article" date="2009" name="Science">
        <title>Green evolution and dynamic adaptations revealed by genomes of the marine picoeukaryotes Micromonas.</title>
        <authorList>
            <person name="Worden A.Z."/>
            <person name="Lee J.H."/>
            <person name="Mock T."/>
            <person name="Rouze P."/>
            <person name="Simmons M.P."/>
            <person name="Aerts A.L."/>
            <person name="Allen A.E."/>
            <person name="Cuvelier M.L."/>
            <person name="Derelle E."/>
            <person name="Everett M.V."/>
            <person name="Foulon E."/>
            <person name="Grimwood J."/>
            <person name="Gundlach H."/>
            <person name="Henrissat B."/>
            <person name="Napoli C."/>
            <person name="McDonald S.M."/>
            <person name="Parker M.S."/>
            <person name="Rombauts S."/>
            <person name="Salamov A."/>
            <person name="Von Dassow P."/>
            <person name="Badger J.H."/>
            <person name="Coutinho P.M."/>
            <person name="Demir E."/>
            <person name="Dubchak I."/>
            <person name="Gentemann C."/>
            <person name="Eikrem W."/>
            <person name="Gready J.E."/>
            <person name="John U."/>
            <person name="Lanier W."/>
            <person name="Lindquist E.A."/>
            <person name="Lucas S."/>
            <person name="Mayer K.F."/>
            <person name="Moreau H."/>
            <person name="Not F."/>
            <person name="Otillar R."/>
            <person name="Panaud O."/>
            <person name="Pangilinan J."/>
            <person name="Paulsen I."/>
            <person name="Piegu B."/>
            <person name="Poliakov A."/>
            <person name="Robbens S."/>
            <person name="Schmutz J."/>
            <person name="Toulza E."/>
            <person name="Wyss T."/>
            <person name="Zelensky A."/>
            <person name="Zhou K."/>
            <person name="Armbrust E.V."/>
            <person name="Bhattacharya D."/>
            <person name="Goodenough U.W."/>
            <person name="Van de Peer Y."/>
            <person name="Grigoriev I.V."/>
        </authorList>
    </citation>
    <scope>NUCLEOTIDE SEQUENCE [LARGE SCALE GENOMIC DNA]</scope>
    <source>
        <strain evidence="3 4">CCMP1545</strain>
    </source>
</reference>
<dbReference type="eggNOG" id="KOG0428">
    <property type="taxonomic scope" value="Eukaryota"/>
</dbReference>
<dbReference type="Proteomes" id="UP000001876">
    <property type="component" value="Unassembled WGS sequence"/>
</dbReference>
<dbReference type="FunFam" id="3.10.110.10:FF:000056">
    <property type="entry name" value="ubiquitin-conjugating enzyme E2 32"/>
    <property type="match status" value="1"/>
</dbReference>
<dbReference type="SMART" id="SM00212">
    <property type="entry name" value="UBCc"/>
    <property type="match status" value="1"/>
</dbReference>
<dbReference type="PROSITE" id="PS50127">
    <property type="entry name" value="UBC_2"/>
    <property type="match status" value="1"/>
</dbReference>
<dbReference type="GeneID" id="9687704"/>
<evidence type="ECO:0000256" key="1">
    <source>
        <dbReference type="SAM" id="MobiDB-lite"/>
    </source>
</evidence>
<dbReference type="OrthoDB" id="1158011at2759"/>
<gene>
    <name evidence="3" type="ORF">MICPUCDRAFT_21083</name>
</gene>
<accession>C1N2B4</accession>
<dbReference type="PANTHER" id="PTHR24067">
    <property type="entry name" value="UBIQUITIN-CONJUGATING ENZYME E2"/>
    <property type="match status" value="1"/>
</dbReference>
<dbReference type="RefSeq" id="XP_003062265.1">
    <property type="nucleotide sequence ID" value="XM_003062219.1"/>
</dbReference>
<feature type="region of interest" description="Disordered" evidence="1">
    <location>
        <begin position="154"/>
        <end position="173"/>
    </location>
</feature>
<dbReference type="OMA" id="FMLKNND"/>
<dbReference type="KEGG" id="mpp:MICPUCDRAFT_21083"/>
<evidence type="ECO:0000259" key="2">
    <source>
        <dbReference type="PROSITE" id="PS50127"/>
    </source>
</evidence>
<evidence type="ECO:0000313" key="3">
    <source>
        <dbReference type="EMBL" id="EEH53977.1"/>
    </source>
</evidence>
<protein>
    <submittedName>
        <fullName evidence="3">Predicted protein</fullName>
    </submittedName>
</protein>
<dbReference type="CDD" id="cd23799">
    <property type="entry name" value="UBCc_UBE2J"/>
    <property type="match status" value="1"/>
</dbReference>
<feature type="region of interest" description="Disordered" evidence="1">
    <location>
        <begin position="1"/>
        <end position="21"/>
    </location>
</feature>
<dbReference type="AlphaFoldDB" id="C1N2B4"/>
<proteinExistence type="predicted"/>
<dbReference type="Gene3D" id="3.10.110.10">
    <property type="entry name" value="Ubiquitin Conjugating Enzyme"/>
    <property type="match status" value="1"/>
</dbReference>
<evidence type="ECO:0000313" key="4">
    <source>
        <dbReference type="Proteomes" id="UP000001876"/>
    </source>
</evidence>
<name>C1N2B4_MICPC</name>
<dbReference type="SUPFAM" id="SSF54495">
    <property type="entry name" value="UBC-like"/>
    <property type="match status" value="1"/>
</dbReference>
<dbReference type="InterPro" id="IPR050113">
    <property type="entry name" value="Ub_conjugating_enzyme"/>
</dbReference>
<dbReference type="Pfam" id="PF00179">
    <property type="entry name" value="UQ_con"/>
    <property type="match status" value="1"/>
</dbReference>
<organism evidence="4">
    <name type="scientific">Micromonas pusilla (strain CCMP1545)</name>
    <name type="common">Picoplanktonic green alga</name>
    <dbReference type="NCBI Taxonomy" id="564608"/>
    <lineage>
        <taxon>Eukaryota</taxon>
        <taxon>Viridiplantae</taxon>
        <taxon>Chlorophyta</taxon>
        <taxon>Mamiellophyceae</taxon>
        <taxon>Mamiellales</taxon>
        <taxon>Mamiellaceae</taxon>
        <taxon>Micromonas</taxon>
    </lineage>
</organism>